<dbReference type="PRINTS" id="PR00078">
    <property type="entry name" value="G3PDHDRGNASE"/>
</dbReference>
<dbReference type="KEGG" id="pchi:PC41400_08900"/>
<dbReference type="NCBIfam" id="TIGR01534">
    <property type="entry name" value="GAPDH-I"/>
    <property type="match status" value="1"/>
</dbReference>
<dbReference type="FunFam" id="3.40.50.720:FF:000001">
    <property type="entry name" value="Glyceraldehyde-3-phosphate dehydrogenase"/>
    <property type="match status" value="1"/>
</dbReference>
<keyword evidence="5" id="KW-0547">Nucleotide-binding</keyword>
<evidence type="ECO:0000313" key="11">
    <source>
        <dbReference type="Proteomes" id="UP000288943"/>
    </source>
</evidence>
<evidence type="ECO:0000259" key="8">
    <source>
        <dbReference type="SMART" id="SM00846"/>
    </source>
</evidence>
<feature type="binding site" evidence="5">
    <location>
        <begin position="17"/>
        <end position="18"/>
    </location>
    <ligand>
        <name>NAD(+)</name>
        <dbReference type="ChEBI" id="CHEBI:57540"/>
    </ligand>
</feature>
<dbReference type="EMBL" id="CP026520">
    <property type="protein sequence ID" value="QAV17774.1"/>
    <property type="molecule type" value="Genomic_DNA"/>
</dbReference>
<feature type="binding site" evidence="4">
    <location>
        <position position="189"/>
    </location>
    <ligand>
        <name>D-glyceraldehyde 3-phosphate</name>
        <dbReference type="ChEBI" id="CHEBI:59776"/>
    </ligand>
</feature>
<protein>
    <submittedName>
        <fullName evidence="10">Type I glyceraldehyde-3-phosphate dehydrogenase</fullName>
    </submittedName>
</protein>
<accession>A0A410WTW6</accession>
<dbReference type="SMART" id="SM00846">
    <property type="entry name" value="Gp_dh_N"/>
    <property type="match status" value="1"/>
</dbReference>
<keyword evidence="5" id="KW-0520">NAD</keyword>
<dbReference type="Pfam" id="PF02800">
    <property type="entry name" value="Gp_dh_C"/>
    <property type="match status" value="1"/>
</dbReference>
<dbReference type="Gene3D" id="3.40.50.720">
    <property type="entry name" value="NAD(P)-binding Rossmann-like Domain"/>
    <property type="match status" value="1"/>
</dbReference>
<feature type="binding site" evidence="5">
    <location>
        <position position="85"/>
    </location>
    <ligand>
        <name>NAD(+)</name>
        <dbReference type="ChEBI" id="CHEBI:57540"/>
    </ligand>
</feature>
<dbReference type="InterPro" id="IPR036291">
    <property type="entry name" value="NAD(P)-bd_dom_sf"/>
</dbReference>
<feature type="site" description="Activates thiol group during catalysis" evidence="6">
    <location>
        <position position="186"/>
    </location>
</feature>
<name>A0A410WTW6_9BACL</name>
<reference evidence="10 11" key="1">
    <citation type="submission" date="2018-01" db="EMBL/GenBank/DDBJ databases">
        <title>The whole genome sequencing and assembly of Paenibacillus chitinolyticus KCCM 41400 strain.</title>
        <authorList>
            <person name="Kim J.-Y."/>
            <person name="Park M.-K."/>
            <person name="Lee Y.-J."/>
            <person name="Yi H."/>
            <person name="Bahn Y.-S."/>
            <person name="Kim J.F."/>
            <person name="Lee D.-W."/>
        </authorList>
    </citation>
    <scope>NUCLEOTIDE SEQUENCE [LARGE SCALE GENOMIC DNA]</scope>
    <source>
        <strain evidence="10 11">KCCM 41400</strain>
    </source>
</reference>
<dbReference type="InterPro" id="IPR020829">
    <property type="entry name" value="GlycerAld_3-P_DH_cat"/>
</dbReference>
<feature type="active site" description="Nucleophile" evidence="3">
    <location>
        <position position="159"/>
    </location>
</feature>
<dbReference type="CDD" id="cd05214">
    <property type="entry name" value="GAPDH_I_N"/>
    <property type="match status" value="1"/>
</dbReference>
<dbReference type="GO" id="GO:0006006">
    <property type="term" value="P:glucose metabolic process"/>
    <property type="evidence" value="ECO:0007669"/>
    <property type="project" value="InterPro"/>
</dbReference>
<gene>
    <name evidence="10" type="primary">gap</name>
    <name evidence="9" type="ORF">M5X16_16655</name>
    <name evidence="10" type="ORF">PC41400_08900</name>
</gene>
<evidence type="ECO:0000256" key="1">
    <source>
        <dbReference type="ARBA" id="ARBA00007406"/>
    </source>
</evidence>
<dbReference type="Gene3D" id="3.30.360.10">
    <property type="entry name" value="Dihydrodipicolinate Reductase, domain 2"/>
    <property type="match status" value="1"/>
</dbReference>
<dbReference type="InterPro" id="IPR020828">
    <property type="entry name" value="GlycerAld_3-P_DH_NAD(P)-bd"/>
</dbReference>
<dbReference type="PANTHER" id="PTHR43148">
    <property type="entry name" value="GLYCERALDEHYDE-3-PHOSPHATE DEHYDROGENASE 2"/>
    <property type="match status" value="1"/>
</dbReference>
<evidence type="ECO:0000313" key="10">
    <source>
        <dbReference type="EMBL" id="QAV17774.1"/>
    </source>
</evidence>
<dbReference type="Proteomes" id="UP001527202">
    <property type="component" value="Unassembled WGS sequence"/>
</dbReference>
<evidence type="ECO:0000256" key="7">
    <source>
        <dbReference type="RuleBase" id="RU000397"/>
    </source>
</evidence>
<dbReference type="InterPro" id="IPR020831">
    <property type="entry name" value="GlycerAld/Erythrose_P_DH"/>
</dbReference>
<keyword evidence="2" id="KW-0560">Oxidoreductase</keyword>
<keyword evidence="12" id="KW-1185">Reference proteome</keyword>
<evidence type="ECO:0000256" key="3">
    <source>
        <dbReference type="PIRSR" id="PIRSR000149-1"/>
    </source>
</evidence>
<dbReference type="FunFam" id="3.30.360.10:FF:000002">
    <property type="entry name" value="Glyceraldehyde-3-phosphate dehydrogenase"/>
    <property type="match status" value="1"/>
</dbReference>
<dbReference type="RefSeq" id="WP_042231112.1">
    <property type="nucleotide sequence ID" value="NZ_CP026520.1"/>
</dbReference>
<feature type="binding site" evidence="4">
    <location>
        <begin position="217"/>
        <end position="218"/>
    </location>
    <ligand>
        <name>D-glyceraldehyde 3-phosphate</name>
        <dbReference type="ChEBI" id="CHEBI:59776"/>
    </ligand>
</feature>
<comment type="similarity">
    <text evidence="1 7">Belongs to the glyceraldehyde-3-phosphate dehydrogenase family.</text>
</comment>
<feature type="binding site" evidence="4">
    <location>
        <begin position="158"/>
        <end position="160"/>
    </location>
    <ligand>
        <name>D-glyceraldehyde 3-phosphate</name>
        <dbReference type="ChEBI" id="CHEBI:59776"/>
    </ligand>
</feature>
<dbReference type="OrthoDB" id="9803304at2"/>
<evidence type="ECO:0000313" key="9">
    <source>
        <dbReference type="EMBL" id="MCY9597394.1"/>
    </source>
</evidence>
<proteinExistence type="inferred from homology"/>
<dbReference type="AlphaFoldDB" id="A0A410WTW6"/>
<organism evidence="10 11">
    <name type="scientific">Paenibacillus chitinolyticus</name>
    <dbReference type="NCBI Taxonomy" id="79263"/>
    <lineage>
        <taxon>Bacteria</taxon>
        <taxon>Bacillati</taxon>
        <taxon>Bacillota</taxon>
        <taxon>Bacilli</taxon>
        <taxon>Bacillales</taxon>
        <taxon>Paenibacillaceae</taxon>
        <taxon>Paenibacillus</taxon>
    </lineage>
</organism>
<dbReference type="CDD" id="cd18126">
    <property type="entry name" value="GAPDH_I_C"/>
    <property type="match status" value="1"/>
</dbReference>
<feature type="domain" description="Glyceraldehyde 3-phosphate dehydrogenase NAD(P) binding" evidence="8">
    <location>
        <begin position="8"/>
        <end position="159"/>
    </location>
</feature>
<dbReference type="GO" id="GO:0016620">
    <property type="term" value="F:oxidoreductase activity, acting on the aldehyde or oxo group of donors, NAD or NADP as acceptor"/>
    <property type="evidence" value="ECO:0007669"/>
    <property type="project" value="InterPro"/>
</dbReference>
<dbReference type="GeneID" id="95374928"/>
<reference evidence="9 12" key="2">
    <citation type="submission" date="2022-05" db="EMBL/GenBank/DDBJ databases">
        <title>Genome Sequencing of Bee-Associated Microbes.</title>
        <authorList>
            <person name="Dunlap C."/>
        </authorList>
    </citation>
    <scope>NUCLEOTIDE SEQUENCE [LARGE SCALE GENOMIC DNA]</scope>
    <source>
        <strain evidence="9 12">NRRL B-23120</strain>
    </source>
</reference>
<feature type="binding site" evidence="4">
    <location>
        <position position="240"/>
    </location>
    <ligand>
        <name>D-glyceraldehyde 3-phosphate</name>
        <dbReference type="ChEBI" id="CHEBI:59776"/>
    </ligand>
</feature>
<dbReference type="GO" id="GO:0050661">
    <property type="term" value="F:NADP binding"/>
    <property type="evidence" value="ECO:0007669"/>
    <property type="project" value="InterPro"/>
</dbReference>
<dbReference type="Pfam" id="PF00044">
    <property type="entry name" value="Gp_dh_N"/>
    <property type="match status" value="1"/>
</dbReference>
<evidence type="ECO:0000256" key="6">
    <source>
        <dbReference type="PIRSR" id="PIRSR000149-4"/>
    </source>
</evidence>
<feature type="binding site" evidence="5">
    <location>
        <position position="127"/>
    </location>
    <ligand>
        <name>NAD(+)</name>
        <dbReference type="ChEBI" id="CHEBI:57540"/>
    </ligand>
</feature>
<evidence type="ECO:0000256" key="2">
    <source>
        <dbReference type="ARBA" id="ARBA00023002"/>
    </source>
</evidence>
<dbReference type="GO" id="GO:0051287">
    <property type="term" value="F:NAD binding"/>
    <property type="evidence" value="ECO:0007669"/>
    <property type="project" value="InterPro"/>
</dbReference>
<evidence type="ECO:0000256" key="4">
    <source>
        <dbReference type="PIRSR" id="PIRSR000149-2"/>
    </source>
</evidence>
<dbReference type="Proteomes" id="UP000288943">
    <property type="component" value="Chromosome"/>
</dbReference>
<feature type="binding site" evidence="5">
    <location>
        <position position="321"/>
    </location>
    <ligand>
        <name>NAD(+)</name>
        <dbReference type="ChEBI" id="CHEBI:57540"/>
    </ligand>
</feature>
<dbReference type="EMBL" id="JAMDMJ010000021">
    <property type="protein sequence ID" value="MCY9597394.1"/>
    <property type="molecule type" value="Genomic_DNA"/>
</dbReference>
<dbReference type="PIRSF" id="PIRSF000149">
    <property type="entry name" value="GAP_DH"/>
    <property type="match status" value="1"/>
</dbReference>
<dbReference type="SUPFAM" id="SSF51735">
    <property type="entry name" value="NAD(P)-binding Rossmann-fold domains"/>
    <property type="match status" value="1"/>
</dbReference>
<evidence type="ECO:0000256" key="5">
    <source>
        <dbReference type="PIRSR" id="PIRSR000149-3"/>
    </source>
</evidence>
<dbReference type="InterPro" id="IPR006424">
    <property type="entry name" value="Glyceraldehyde-3-P_DH_1"/>
</dbReference>
<evidence type="ECO:0000313" key="12">
    <source>
        <dbReference type="Proteomes" id="UP001527202"/>
    </source>
</evidence>
<sequence>MSQAAGIRGIGISGMGRIGRLVVRKMFSDKGQTSPLKAINTIYPAETLAHLLKYDSVHGRWDADVTIADGCLVINGQSIRLTYEREPENILWEQMGVDLVIDATGKFNDRQGSQRHLSAGASRVLITAPGKQMDFTVVMGVNDHLYDPIKHTLVSAASCTTNCVAPVLHILDQAFGVQSGWMSTVHSYTSDQKHLDNPHNDLRRARACTESIVPTTTGVGKALTDVLPHLAAHVQGVSLRVPTQDVSLVDLTVKVSRPAGLDEIQAAFKSAAADSMAPYVAYSDEPLVSVDYVGCPNSAVVDGLSLMTMGDQIKVLAWYDNEWAYACRVVELAELMRDKAKTIQSRDAEVSSMFA</sequence>
<dbReference type="SUPFAM" id="SSF55347">
    <property type="entry name" value="Glyceraldehyde-3-phosphate dehydrogenase-like, C-terminal domain"/>
    <property type="match status" value="1"/>
</dbReference>